<accession>A0A6J7QV60</accession>
<gene>
    <name evidence="2" type="ORF">UFOPK3967_02608</name>
</gene>
<feature type="compositionally biased region" description="Basic and acidic residues" evidence="1">
    <location>
        <begin position="103"/>
        <end position="113"/>
    </location>
</feature>
<dbReference type="EMBL" id="CAFBOS010000212">
    <property type="protein sequence ID" value="CAB5018312.1"/>
    <property type="molecule type" value="Genomic_DNA"/>
</dbReference>
<protein>
    <submittedName>
        <fullName evidence="2">Unannotated protein</fullName>
    </submittedName>
</protein>
<proteinExistence type="predicted"/>
<feature type="compositionally biased region" description="Basic and acidic residues" evidence="1">
    <location>
        <begin position="382"/>
        <end position="394"/>
    </location>
</feature>
<feature type="region of interest" description="Disordered" evidence="1">
    <location>
        <begin position="286"/>
        <end position="326"/>
    </location>
</feature>
<feature type="compositionally biased region" description="Basic residues" evidence="1">
    <location>
        <begin position="80"/>
        <end position="102"/>
    </location>
</feature>
<organism evidence="2">
    <name type="scientific">freshwater metagenome</name>
    <dbReference type="NCBI Taxonomy" id="449393"/>
    <lineage>
        <taxon>unclassified sequences</taxon>
        <taxon>metagenomes</taxon>
        <taxon>ecological metagenomes</taxon>
    </lineage>
</organism>
<feature type="region of interest" description="Disordered" evidence="1">
    <location>
        <begin position="372"/>
        <end position="403"/>
    </location>
</feature>
<feature type="region of interest" description="Disordered" evidence="1">
    <location>
        <begin position="258"/>
        <end position="277"/>
    </location>
</feature>
<feature type="region of interest" description="Disordered" evidence="1">
    <location>
        <begin position="55"/>
        <end position="131"/>
    </location>
</feature>
<feature type="compositionally biased region" description="Basic residues" evidence="1">
    <location>
        <begin position="306"/>
        <end position="318"/>
    </location>
</feature>
<name>A0A6J7QV60_9ZZZZ</name>
<reference evidence="2" key="1">
    <citation type="submission" date="2020-05" db="EMBL/GenBank/DDBJ databases">
        <authorList>
            <person name="Chiriac C."/>
            <person name="Salcher M."/>
            <person name="Ghai R."/>
            <person name="Kavagutti S V."/>
        </authorList>
    </citation>
    <scope>NUCLEOTIDE SEQUENCE</scope>
</reference>
<evidence type="ECO:0000313" key="2">
    <source>
        <dbReference type="EMBL" id="CAB5018312.1"/>
    </source>
</evidence>
<sequence length="573" mass="62920">MGARVPSRSLDSQGSAHRLDARLVRGLSRVPVLHDHPVVGRRDVERRPGVVAGRARVVGSGGRTRGGAPRSRARPLPQSGHRRRGHRGRAQRWHALRRRVQDRHRERPRDDAAQRVGHGPTRRHGVPRAGVPVGGHVAVRVRSLVQHLRRQHRVDHGGRVRVLHGTLHVDARDRPHDPCGRYRPRACMGRDRARAHRSVPFVPGLLRPRCRAHLHIAPLGRHPAAHPRDGAARGRGARSVLGLAVPREVEIHERHGLGQGLPVQGEPAHPQQAPGRLPSRLAAARGGFRNRGRRPRAVDLSTKPVGNRRRRSRPRGSARVHPSARGAVVERPDAALLLPVFVSPRGDRPHRSGATRSRKALGALLRVVRLDRSGRRRAHTGARREQLVRVEGRSRPAGHAHQRAGRAFAGVAGGCAMGATEHGGERAGIGPRARLDRRAAAPRGVVEQRAWCARLLRRCGRECAAPYHLRGAACARVPGWLRAVRHGCARPRRPRGRCELRRRSSPCARHAAGISSRALPRDLRGLRSGASFGSGRHGRHERRQLSLGCAGLDAQHEGRQLPAVVVEVELRGL</sequence>
<dbReference type="AlphaFoldDB" id="A0A6J7QV60"/>
<evidence type="ECO:0000256" key="1">
    <source>
        <dbReference type="SAM" id="MobiDB-lite"/>
    </source>
</evidence>